<evidence type="ECO:0000256" key="4">
    <source>
        <dbReference type="ARBA" id="ARBA00023002"/>
    </source>
</evidence>
<dbReference type="VEuPathDB" id="FungiDB:H257_08897"/>
<dbReference type="Pfam" id="PF00106">
    <property type="entry name" value="adh_short"/>
    <property type="match status" value="1"/>
</dbReference>
<dbReference type="InterPro" id="IPR051721">
    <property type="entry name" value="Biopterin_syn/organic_redct"/>
</dbReference>
<comment type="caution">
    <text evidence="6">The sequence shown here is derived from an EMBL/GenBank/DDBJ whole genome shotgun (WGS) entry which is preliminary data.</text>
</comment>
<dbReference type="PANTHER" id="PTHR44085:SF2">
    <property type="entry name" value="SEPIAPTERIN REDUCTASE"/>
    <property type="match status" value="1"/>
</dbReference>
<dbReference type="InterPro" id="IPR042201">
    <property type="entry name" value="FH2_Formin_sf"/>
</dbReference>
<evidence type="ECO:0000256" key="1">
    <source>
        <dbReference type="ARBA" id="ARBA00004496"/>
    </source>
</evidence>
<dbReference type="InterPro" id="IPR002347">
    <property type="entry name" value="SDR_fam"/>
</dbReference>
<name>A0A396ZQZ2_APHAT</name>
<evidence type="ECO:0000313" key="7">
    <source>
        <dbReference type="Proteomes" id="UP000266239"/>
    </source>
</evidence>
<dbReference type="Proteomes" id="UP000266239">
    <property type="component" value="Unassembled WGS sequence"/>
</dbReference>
<dbReference type="PANTHER" id="PTHR44085">
    <property type="entry name" value="SEPIAPTERIN REDUCTASE"/>
    <property type="match status" value="1"/>
</dbReference>
<dbReference type="Gene3D" id="3.40.50.720">
    <property type="entry name" value="NAD(P)-binding Rossmann-like Domain"/>
    <property type="match status" value="1"/>
</dbReference>
<dbReference type="InterPro" id="IPR036291">
    <property type="entry name" value="NAD(P)-bd_dom_sf"/>
</dbReference>
<gene>
    <name evidence="6" type="ORF">DYB25_010679</name>
</gene>
<feature type="region of interest" description="Disordered" evidence="5">
    <location>
        <begin position="86"/>
        <end position="172"/>
    </location>
</feature>
<dbReference type="GO" id="GO:0004757">
    <property type="term" value="F:sepiapterin reductase (NADP+) activity"/>
    <property type="evidence" value="ECO:0007669"/>
    <property type="project" value="TreeGrafter"/>
</dbReference>
<dbReference type="AlphaFoldDB" id="A0A396ZQZ2"/>
<evidence type="ECO:0000313" key="6">
    <source>
        <dbReference type="EMBL" id="RHX96553.1"/>
    </source>
</evidence>
<evidence type="ECO:0000256" key="3">
    <source>
        <dbReference type="ARBA" id="ARBA00022857"/>
    </source>
</evidence>
<feature type="compositionally biased region" description="Low complexity" evidence="5">
    <location>
        <begin position="142"/>
        <end position="154"/>
    </location>
</feature>
<dbReference type="VEuPathDB" id="FungiDB:H257_08895"/>
<accession>A0A396ZQZ2</accession>
<keyword evidence="4" id="KW-0560">Oxidoreductase</keyword>
<protein>
    <submittedName>
        <fullName evidence="6">Uncharacterized protein</fullName>
    </submittedName>
</protein>
<sequence>MTLLNYLAKILREKEATWLTFIDAIPSIQEASRVTHQVLKAGEAAIRKAADLAVQELDVHKKLPNIADNDKFQDAISPIRREAETKKRMDMLASSKQQQKQQQKGLEFSSLKAGDAQDIVKKIRGKRSEEKRKELADHEHMSNQNSDSFCSSSSGIDKKKTTRVPPSIPEAHGDHLWSRDAAGMAATAADVTAAWQRQVWVRARVLDQAHMIHLYCTQTSHSIHVTQTVVDLSDDSTYGPAIDTFVEEAQAAASVDRVVVVHNAGSLGQVGRIAEVASPQVIRRHMELNVNSVLWINKRQDQMSILRLTIVYISRLLQVYGTQAQAAQAARDMHFRVVATEEDTTRVKCLNFAPGPMQTEMGNEIRDGPATDPALQRMFKKLQADGTYVDVNVSAQLCVSHVFGPTLVSGTHVDYYDIYQG</sequence>
<dbReference type="SUPFAM" id="SSF51735">
    <property type="entry name" value="NAD(P)-binding Rossmann-fold domains"/>
    <property type="match status" value="1"/>
</dbReference>
<dbReference type="SUPFAM" id="SSF101447">
    <property type="entry name" value="Formin homology 2 domain (FH2 domain)"/>
    <property type="match status" value="1"/>
</dbReference>
<dbReference type="EMBL" id="QUTA01013333">
    <property type="protein sequence ID" value="RHX96553.1"/>
    <property type="molecule type" value="Genomic_DNA"/>
</dbReference>
<dbReference type="GO" id="GO:0006729">
    <property type="term" value="P:tetrahydrobiopterin biosynthetic process"/>
    <property type="evidence" value="ECO:0007669"/>
    <property type="project" value="TreeGrafter"/>
</dbReference>
<evidence type="ECO:0000256" key="2">
    <source>
        <dbReference type="ARBA" id="ARBA00022490"/>
    </source>
</evidence>
<comment type="subcellular location">
    <subcellularLocation>
        <location evidence="1">Cytoplasm</location>
    </subcellularLocation>
</comment>
<keyword evidence="2" id="KW-0963">Cytoplasm</keyword>
<keyword evidence="3" id="KW-0521">NADP</keyword>
<feature type="compositionally biased region" description="Basic and acidic residues" evidence="5">
    <location>
        <begin position="118"/>
        <end position="141"/>
    </location>
</feature>
<organism evidence="6 7">
    <name type="scientific">Aphanomyces astaci</name>
    <name type="common">Crayfish plague agent</name>
    <dbReference type="NCBI Taxonomy" id="112090"/>
    <lineage>
        <taxon>Eukaryota</taxon>
        <taxon>Sar</taxon>
        <taxon>Stramenopiles</taxon>
        <taxon>Oomycota</taxon>
        <taxon>Saprolegniomycetes</taxon>
        <taxon>Saprolegniales</taxon>
        <taxon>Verrucalvaceae</taxon>
        <taxon>Aphanomyces</taxon>
    </lineage>
</organism>
<dbReference type="GO" id="GO:0005737">
    <property type="term" value="C:cytoplasm"/>
    <property type="evidence" value="ECO:0007669"/>
    <property type="project" value="UniProtKB-SubCell"/>
</dbReference>
<evidence type="ECO:0000256" key="5">
    <source>
        <dbReference type="SAM" id="MobiDB-lite"/>
    </source>
</evidence>
<dbReference type="Gene3D" id="1.20.58.2220">
    <property type="entry name" value="Formin, FH2 domain"/>
    <property type="match status" value="1"/>
</dbReference>
<reference evidence="6 7" key="1">
    <citation type="submission" date="2018-08" db="EMBL/GenBank/DDBJ databases">
        <title>Aphanomyces genome sequencing and annotation.</title>
        <authorList>
            <person name="Minardi D."/>
            <person name="Oidtmann B."/>
            <person name="Van Der Giezen M."/>
            <person name="Studholme D.J."/>
        </authorList>
    </citation>
    <scope>NUCLEOTIDE SEQUENCE [LARGE SCALE GENOMIC DNA]</scope>
    <source>
        <strain evidence="6 7">Yx</strain>
    </source>
</reference>
<proteinExistence type="predicted"/>